<evidence type="ECO:0000313" key="5">
    <source>
        <dbReference type="Proteomes" id="UP000004358"/>
    </source>
</evidence>
<feature type="compositionally biased region" description="Basic and acidic residues" evidence="1">
    <location>
        <begin position="30"/>
        <end position="47"/>
    </location>
</feature>
<dbReference type="HOGENOM" id="CLU_828125_0_0_0"/>
<feature type="region of interest" description="Disordered" evidence="1">
    <location>
        <begin position="111"/>
        <end position="131"/>
    </location>
</feature>
<dbReference type="Pfam" id="PF26390">
    <property type="entry name" value="MamS_MamX"/>
    <property type="match status" value="1"/>
</dbReference>
<dbReference type="RefSeq" id="WP_002655736.1">
    <property type="nucleotide sequence ID" value="NZ_CH672377.1"/>
</dbReference>
<evidence type="ECO:0000313" key="4">
    <source>
        <dbReference type="EMBL" id="EAQ80307.1"/>
    </source>
</evidence>
<feature type="compositionally biased region" description="Polar residues" evidence="1">
    <location>
        <begin position="48"/>
        <end position="70"/>
    </location>
</feature>
<organism evidence="4 5">
    <name type="scientific">Blastopirellula marina DSM 3645</name>
    <dbReference type="NCBI Taxonomy" id="314230"/>
    <lineage>
        <taxon>Bacteria</taxon>
        <taxon>Pseudomonadati</taxon>
        <taxon>Planctomycetota</taxon>
        <taxon>Planctomycetia</taxon>
        <taxon>Pirellulales</taxon>
        <taxon>Pirellulaceae</taxon>
        <taxon>Blastopirellula</taxon>
    </lineage>
</organism>
<feature type="region of interest" description="Disordered" evidence="1">
    <location>
        <begin position="312"/>
        <end position="335"/>
    </location>
</feature>
<dbReference type="OrthoDB" id="281039at2"/>
<protein>
    <recommendedName>
        <fullName evidence="3">Magnetosome protein MamS/MamX domain-containing protein</fullName>
    </recommendedName>
</protein>
<dbReference type="EMBL" id="AANZ01000009">
    <property type="protein sequence ID" value="EAQ80307.1"/>
    <property type="molecule type" value="Genomic_DNA"/>
</dbReference>
<feature type="compositionally biased region" description="Polar residues" evidence="1">
    <location>
        <begin position="113"/>
        <end position="122"/>
    </location>
</feature>
<evidence type="ECO:0000256" key="2">
    <source>
        <dbReference type="SAM" id="SignalP"/>
    </source>
</evidence>
<dbReference type="InterPro" id="IPR058837">
    <property type="entry name" value="MamS_MamX_dom"/>
</dbReference>
<evidence type="ECO:0000259" key="3">
    <source>
        <dbReference type="Pfam" id="PF26390"/>
    </source>
</evidence>
<evidence type="ECO:0000256" key="1">
    <source>
        <dbReference type="SAM" id="MobiDB-lite"/>
    </source>
</evidence>
<comment type="caution">
    <text evidence="4">The sequence shown here is derived from an EMBL/GenBank/DDBJ whole genome shotgun (WGS) entry which is preliminary data.</text>
</comment>
<sequence length="335" mass="37434">MHWKNWQLGALALTATFGLTSLAQAQLNDNQRRSDNISQQDDLREQRSQSNPNQATEQSANQNRPSDNQTQYRVNLDGWAQIATDYDRDGKYDAVETIYLFDLENARKASRARAQSGQNGQASAKLEQRKKVHVAGKVKSLEHKSLISSKEKKVVAKISTDQGETKTVCLGKESKVQQLDLQTGDQLQASGVRARIDGQEVVLASHVSAGDRSIDNPLPQQRGLSRYQGEVQDTRKTTFQGRNGEFLIATVKTKDHGDKQVNLGPSREITDLDIHKGTQIKMLARQGKMNNQEALIAEVIRVNDRSVDIREATKRTLKGQDSQQSQQSDRRSSDN</sequence>
<dbReference type="STRING" id="314230.DSM3645_10697"/>
<feature type="region of interest" description="Disordered" evidence="1">
    <location>
        <begin position="30"/>
        <end position="70"/>
    </location>
</feature>
<dbReference type="Proteomes" id="UP000004358">
    <property type="component" value="Unassembled WGS sequence"/>
</dbReference>
<keyword evidence="2" id="KW-0732">Signal</keyword>
<name>A3ZSN5_9BACT</name>
<gene>
    <name evidence="4" type="ORF">DSM3645_10697</name>
</gene>
<accession>A3ZSN5</accession>
<proteinExistence type="predicted"/>
<dbReference type="AlphaFoldDB" id="A3ZSN5"/>
<reference evidence="4 5" key="1">
    <citation type="submission" date="2006-02" db="EMBL/GenBank/DDBJ databases">
        <authorList>
            <person name="Amann R."/>
            <person name="Ferriera S."/>
            <person name="Johnson J."/>
            <person name="Kravitz S."/>
            <person name="Halpern A."/>
            <person name="Remington K."/>
            <person name="Beeson K."/>
            <person name="Tran B."/>
            <person name="Rogers Y.-H."/>
            <person name="Friedman R."/>
            <person name="Venter J.C."/>
        </authorList>
    </citation>
    <scope>NUCLEOTIDE SEQUENCE [LARGE SCALE GENOMIC DNA]</scope>
    <source>
        <strain evidence="4 5">DSM 3645</strain>
    </source>
</reference>
<feature type="domain" description="Magnetosome protein MamS/MamX" evidence="3">
    <location>
        <begin position="225"/>
        <end position="305"/>
    </location>
</feature>
<feature type="chain" id="PRO_5002665062" description="Magnetosome protein MamS/MamX domain-containing protein" evidence="2">
    <location>
        <begin position="26"/>
        <end position="335"/>
    </location>
</feature>
<dbReference type="eggNOG" id="ENOG5033VHZ">
    <property type="taxonomic scope" value="Bacteria"/>
</dbReference>
<feature type="signal peptide" evidence="2">
    <location>
        <begin position="1"/>
        <end position="25"/>
    </location>
</feature>